<feature type="domain" description="ABC transporter" evidence="4">
    <location>
        <begin position="5"/>
        <end position="220"/>
    </location>
</feature>
<keyword evidence="2" id="KW-0547">Nucleotide-binding</keyword>
<organism evidence="5 6">
    <name type="scientific">Rohdeia mirabilis</name>
    <dbReference type="NCBI Taxonomy" id="2528008"/>
    <lineage>
        <taxon>Bacteria</taxon>
        <taxon>Pseudomonadati</taxon>
        <taxon>Planctomycetota</taxon>
        <taxon>Planctomycetia</taxon>
        <taxon>Planctomycetia incertae sedis</taxon>
        <taxon>Rohdeia</taxon>
    </lineage>
</organism>
<evidence type="ECO:0000256" key="1">
    <source>
        <dbReference type="ARBA" id="ARBA00022448"/>
    </source>
</evidence>
<dbReference type="InterPro" id="IPR050153">
    <property type="entry name" value="Metal_Ion_Import_ABC"/>
</dbReference>
<keyword evidence="6" id="KW-1185">Reference proteome</keyword>
<dbReference type="AlphaFoldDB" id="A0A518D3D7"/>
<dbReference type="InterPro" id="IPR003593">
    <property type="entry name" value="AAA+_ATPase"/>
</dbReference>
<dbReference type="EC" id="3.6.3.-" evidence="5"/>
<sequence>MRPVLGFRSAALGHSGRAVLTGVDLEFGAGRFVLVEGASGSGKTTLLHSAIGLLPPISGAVERTPGVRALVPQIDALDGAHPASVLETVLSGALSVHLSGSSPGAEVRQRAFELLDALDLTGFADRRVDHLSGGQRQRVLVARALVRQPDLLILDEPTSALDERSARRVLSLVRAAVERGALVLAATHRLDEAWIEVDDVLRIAGGVVEVAELPQSTGALP</sequence>
<dbReference type="GO" id="GO:0005524">
    <property type="term" value="F:ATP binding"/>
    <property type="evidence" value="ECO:0007669"/>
    <property type="project" value="UniProtKB-KW"/>
</dbReference>
<dbReference type="SUPFAM" id="SSF52540">
    <property type="entry name" value="P-loop containing nucleoside triphosphate hydrolases"/>
    <property type="match status" value="1"/>
</dbReference>
<accession>A0A518D3D7</accession>
<dbReference type="PROSITE" id="PS50893">
    <property type="entry name" value="ABC_TRANSPORTER_2"/>
    <property type="match status" value="1"/>
</dbReference>
<evidence type="ECO:0000259" key="4">
    <source>
        <dbReference type="PROSITE" id="PS50893"/>
    </source>
</evidence>
<dbReference type="RefSeq" id="WP_145190395.1">
    <property type="nucleotide sequence ID" value="NZ_CP036290.1"/>
</dbReference>
<evidence type="ECO:0000256" key="3">
    <source>
        <dbReference type="ARBA" id="ARBA00022840"/>
    </source>
</evidence>
<keyword evidence="5" id="KW-0378">Hydrolase</keyword>
<dbReference type="EMBL" id="CP036290">
    <property type="protein sequence ID" value="QDU85991.1"/>
    <property type="molecule type" value="Genomic_DNA"/>
</dbReference>
<protein>
    <submittedName>
        <fullName evidence="5">High-affinity zinc uptake system ATP-binding protein ZnuC</fullName>
        <ecNumber evidence="5">3.6.3.-</ecNumber>
    </submittedName>
</protein>
<dbReference type="PROSITE" id="PS00211">
    <property type="entry name" value="ABC_TRANSPORTER_1"/>
    <property type="match status" value="1"/>
</dbReference>
<keyword evidence="3 5" id="KW-0067">ATP-binding</keyword>
<keyword evidence="1" id="KW-0813">Transport</keyword>
<dbReference type="GO" id="GO:0016887">
    <property type="term" value="F:ATP hydrolysis activity"/>
    <property type="evidence" value="ECO:0007669"/>
    <property type="project" value="InterPro"/>
</dbReference>
<dbReference type="InterPro" id="IPR027417">
    <property type="entry name" value="P-loop_NTPase"/>
</dbReference>
<dbReference type="OrthoDB" id="9810077at2"/>
<dbReference type="InterPro" id="IPR017871">
    <property type="entry name" value="ABC_transporter-like_CS"/>
</dbReference>
<reference evidence="5 6" key="1">
    <citation type="submission" date="2019-02" db="EMBL/GenBank/DDBJ databases">
        <title>Deep-cultivation of Planctomycetes and their phenomic and genomic characterization uncovers novel biology.</title>
        <authorList>
            <person name="Wiegand S."/>
            <person name="Jogler M."/>
            <person name="Boedeker C."/>
            <person name="Pinto D."/>
            <person name="Vollmers J."/>
            <person name="Rivas-Marin E."/>
            <person name="Kohn T."/>
            <person name="Peeters S.H."/>
            <person name="Heuer A."/>
            <person name="Rast P."/>
            <person name="Oberbeckmann S."/>
            <person name="Bunk B."/>
            <person name="Jeske O."/>
            <person name="Meyerdierks A."/>
            <person name="Storesund J.E."/>
            <person name="Kallscheuer N."/>
            <person name="Luecker S."/>
            <person name="Lage O.M."/>
            <person name="Pohl T."/>
            <person name="Merkel B.J."/>
            <person name="Hornburger P."/>
            <person name="Mueller R.-W."/>
            <person name="Bruemmer F."/>
            <person name="Labrenz M."/>
            <person name="Spormann A.M."/>
            <person name="Op den Camp H."/>
            <person name="Overmann J."/>
            <person name="Amann R."/>
            <person name="Jetten M.S.M."/>
            <person name="Mascher T."/>
            <person name="Medema M.H."/>
            <person name="Devos D.P."/>
            <person name="Kaster A.-K."/>
            <person name="Ovreas L."/>
            <person name="Rohde M."/>
            <person name="Galperin M.Y."/>
            <person name="Jogler C."/>
        </authorList>
    </citation>
    <scope>NUCLEOTIDE SEQUENCE [LARGE SCALE GENOMIC DNA]</scope>
    <source>
        <strain evidence="5 6">Pla163</strain>
    </source>
</reference>
<gene>
    <name evidence="5" type="primary">znuC_2</name>
    <name evidence="5" type="ORF">Pla163_31380</name>
</gene>
<dbReference type="PANTHER" id="PTHR42734">
    <property type="entry name" value="METAL TRANSPORT SYSTEM ATP-BINDING PROTEIN TM_0124-RELATED"/>
    <property type="match status" value="1"/>
</dbReference>
<dbReference type="Proteomes" id="UP000319342">
    <property type="component" value="Chromosome"/>
</dbReference>
<dbReference type="SMART" id="SM00382">
    <property type="entry name" value="AAA"/>
    <property type="match status" value="1"/>
</dbReference>
<evidence type="ECO:0000313" key="6">
    <source>
        <dbReference type="Proteomes" id="UP000319342"/>
    </source>
</evidence>
<dbReference type="Pfam" id="PF00005">
    <property type="entry name" value="ABC_tran"/>
    <property type="match status" value="1"/>
</dbReference>
<dbReference type="InterPro" id="IPR003439">
    <property type="entry name" value="ABC_transporter-like_ATP-bd"/>
</dbReference>
<evidence type="ECO:0000313" key="5">
    <source>
        <dbReference type="EMBL" id="QDU85991.1"/>
    </source>
</evidence>
<proteinExistence type="predicted"/>
<dbReference type="Gene3D" id="3.40.50.300">
    <property type="entry name" value="P-loop containing nucleotide triphosphate hydrolases"/>
    <property type="match status" value="1"/>
</dbReference>
<evidence type="ECO:0000256" key="2">
    <source>
        <dbReference type="ARBA" id="ARBA00022741"/>
    </source>
</evidence>
<name>A0A518D3D7_9BACT</name>